<keyword evidence="2" id="KW-1185">Reference proteome</keyword>
<protein>
    <submittedName>
        <fullName evidence="1">Uncharacterized protein</fullName>
    </submittedName>
</protein>
<organism evidence="1 2">
    <name type="scientific">Champsocephalus gunnari</name>
    <name type="common">Mackerel icefish</name>
    <dbReference type="NCBI Taxonomy" id="52237"/>
    <lineage>
        <taxon>Eukaryota</taxon>
        <taxon>Metazoa</taxon>
        <taxon>Chordata</taxon>
        <taxon>Craniata</taxon>
        <taxon>Vertebrata</taxon>
        <taxon>Euteleostomi</taxon>
        <taxon>Actinopterygii</taxon>
        <taxon>Neopterygii</taxon>
        <taxon>Teleostei</taxon>
        <taxon>Neoteleostei</taxon>
        <taxon>Acanthomorphata</taxon>
        <taxon>Eupercaria</taxon>
        <taxon>Perciformes</taxon>
        <taxon>Notothenioidei</taxon>
        <taxon>Channichthyidae</taxon>
        <taxon>Champsocephalus</taxon>
    </lineage>
</organism>
<dbReference type="Proteomes" id="UP001331515">
    <property type="component" value="Unassembled WGS sequence"/>
</dbReference>
<dbReference type="AlphaFoldDB" id="A0AAN8E2F1"/>
<dbReference type="EMBL" id="JAURVH010001514">
    <property type="protein sequence ID" value="KAK5933485.1"/>
    <property type="molecule type" value="Genomic_DNA"/>
</dbReference>
<name>A0AAN8E2F1_CHAGU</name>
<proteinExistence type="predicted"/>
<comment type="caution">
    <text evidence="1">The sequence shown here is derived from an EMBL/GenBank/DDBJ whole genome shotgun (WGS) entry which is preliminary data.</text>
</comment>
<evidence type="ECO:0000313" key="1">
    <source>
        <dbReference type="EMBL" id="KAK5933485.1"/>
    </source>
</evidence>
<evidence type="ECO:0000313" key="2">
    <source>
        <dbReference type="Proteomes" id="UP001331515"/>
    </source>
</evidence>
<reference evidence="1 2" key="1">
    <citation type="journal article" date="2023" name="Mol. Biol. Evol.">
        <title>Genomics of Secondarily Temperate Adaptation in the Only Non-Antarctic Icefish.</title>
        <authorList>
            <person name="Rivera-Colon A.G."/>
            <person name="Rayamajhi N."/>
            <person name="Minhas B.F."/>
            <person name="Madrigal G."/>
            <person name="Bilyk K.T."/>
            <person name="Yoon V."/>
            <person name="Hune M."/>
            <person name="Gregory S."/>
            <person name="Cheng C.H.C."/>
            <person name="Catchen J.M."/>
        </authorList>
    </citation>
    <scope>NUCLEOTIDE SEQUENCE [LARGE SCALE GENOMIC DNA]</scope>
    <source>
        <tissue evidence="1">White muscle</tissue>
    </source>
</reference>
<accession>A0AAN8E2F1</accession>
<gene>
    <name evidence="1" type="ORF">CgunFtcFv8_013963</name>
</gene>
<sequence length="126" mass="13664">MTGCGWLAPGRKRLYTDDTGESYRGLEHANAALTPQVSCTHCVRFPLAHRQRRANALAAAAGDDWLVQESYSVDEALDYWIRVAGSSQATPSPPFTDHHVVPPPCLPLLRTGETGRGPVSARLPSL</sequence>